<name>A0ACC0ZZ72_9ROSI</name>
<accession>A0ACC0ZZ72</accession>
<dbReference type="EMBL" id="CM047909">
    <property type="protein sequence ID" value="KAJ0079063.1"/>
    <property type="molecule type" value="Genomic_DNA"/>
</dbReference>
<comment type="caution">
    <text evidence="1">The sequence shown here is derived from an EMBL/GenBank/DDBJ whole genome shotgun (WGS) entry which is preliminary data.</text>
</comment>
<keyword evidence="2" id="KW-1185">Reference proteome</keyword>
<organism evidence="1 2">
    <name type="scientific">Pistacia atlantica</name>
    <dbReference type="NCBI Taxonomy" id="434234"/>
    <lineage>
        <taxon>Eukaryota</taxon>
        <taxon>Viridiplantae</taxon>
        <taxon>Streptophyta</taxon>
        <taxon>Embryophyta</taxon>
        <taxon>Tracheophyta</taxon>
        <taxon>Spermatophyta</taxon>
        <taxon>Magnoliopsida</taxon>
        <taxon>eudicotyledons</taxon>
        <taxon>Gunneridae</taxon>
        <taxon>Pentapetalae</taxon>
        <taxon>rosids</taxon>
        <taxon>malvids</taxon>
        <taxon>Sapindales</taxon>
        <taxon>Anacardiaceae</taxon>
        <taxon>Pistacia</taxon>
    </lineage>
</organism>
<dbReference type="Proteomes" id="UP001164250">
    <property type="component" value="Chromosome 13"/>
</dbReference>
<sequence length="71" mass="8026">MSNFDLALAWVTLTILSIFWRGVRLGLYKGDSRESIGMSLMLTPFDFVAAKPKLCLENMTRLCNTKAILKN</sequence>
<proteinExistence type="predicted"/>
<evidence type="ECO:0000313" key="2">
    <source>
        <dbReference type="Proteomes" id="UP001164250"/>
    </source>
</evidence>
<reference evidence="2" key="1">
    <citation type="journal article" date="2023" name="G3 (Bethesda)">
        <title>Genome assembly and association tests identify interacting loci associated with vigor, precocity, and sex in interspecific pistachio rootstocks.</title>
        <authorList>
            <person name="Palmer W."/>
            <person name="Jacygrad E."/>
            <person name="Sagayaradj S."/>
            <person name="Cavanaugh K."/>
            <person name="Han R."/>
            <person name="Bertier L."/>
            <person name="Beede B."/>
            <person name="Kafkas S."/>
            <person name="Golino D."/>
            <person name="Preece J."/>
            <person name="Michelmore R."/>
        </authorList>
    </citation>
    <scope>NUCLEOTIDE SEQUENCE [LARGE SCALE GENOMIC DNA]</scope>
</reference>
<evidence type="ECO:0000313" key="1">
    <source>
        <dbReference type="EMBL" id="KAJ0079063.1"/>
    </source>
</evidence>
<protein>
    <submittedName>
        <fullName evidence="1">Uncharacterized protein</fullName>
    </submittedName>
</protein>
<gene>
    <name evidence="1" type="ORF">Patl1_22910</name>
</gene>